<accession>A0ACD1IIX8</accession>
<dbReference type="Proteomes" id="UP000249748">
    <property type="component" value="Unassembled WGS sequence"/>
</dbReference>
<evidence type="ECO:0000313" key="1">
    <source>
        <dbReference type="EMBL" id="RAK90349.1"/>
    </source>
</evidence>
<gene>
    <name evidence="1" type="ORF">BO79DRAFT_208524</name>
</gene>
<sequence length="85" mass="8979">MRALEASPLVDRTGRTQPQPASRAHYPNTPITSNRTMPIGESGLSGKWCSLVGRVHDGMAILGDGIDALSATATKRLLAILCCFG</sequence>
<protein>
    <submittedName>
        <fullName evidence="1">Uncharacterized protein</fullName>
    </submittedName>
</protein>
<proteinExistence type="predicted"/>
<reference evidence="1" key="1">
    <citation type="submission" date="2018-02" db="EMBL/GenBank/DDBJ databases">
        <title>The genomes of Aspergillus section Nigri reveals drivers in fungal speciation.</title>
        <authorList>
            <consortium name="DOE Joint Genome Institute"/>
            <person name="Vesth T.C."/>
            <person name="Nybo J."/>
            <person name="Theobald S."/>
            <person name="Brandl J."/>
            <person name="Frisvad J.C."/>
            <person name="Nielsen K.F."/>
            <person name="Lyhne E.K."/>
            <person name="Kogle M.E."/>
            <person name="Kuo A."/>
            <person name="Riley R."/>
            <person name="Clum A."/>
            <person name="Nolan M."/>
            <person name="Lipzen A."/>
            <person name="Salamov A."/>
            <person name="Henrissat B."/>
            <person name="Wiebenga A."/>
            <person name="De vries R.P."/>
            <person name="Grigoriev I.V."/>
            <person name="Mortensen U.H."/>
            <person name="Andersen M.R."/>
            <person name="Baker S.E."/>
        </authorList>
    </citation>
    <scope>NUCLEOTIDE SEQUENCE</scope>
    <source>
        <strain evidence="1">CBS 115574</strain>
    </source>
</reference>
<keyword evidence="2" id="KW-1185">Reference proteome</keyword>
<name>A0ACD1IIX8_9EURO</name>
<evidence type="ECO:0000313" key="2">
    <source>
        <dbReference type="Proteomes" id="UP000249748"/>
    </source>
</evidence>
<organism evidence="1 2">
    <name type="scientific">Aspergillus costaricaensis CBS 115574</name>
    <dbReference type="NCBI Taxonomy" id="1448317"/>
    <lineage>
        <taxon>Eukaryota</taxon>
        <taxon>Fungi</taxon>
        <taxon>Dikarya</taxon>
        <taxon>Ascomycota</taxon>
        <taxon>Pezizomycotina</taxon>
        <taxon>Eurotiomycetes</taxon>
        <taxon>Eurotiomycetidae</taxon>
        <taxon>Eurotiales</taxon>
        <taxon>Aspergillaceae</taxon>
        <taxon>Aspergillus</taxon>
        <taxon>Aspergillus subgen. Circumdati</taxon>
    </lineage>
</organism>
<dbReference type="EMBL" id="KZ824545">
    <property type="protein sequence ID" value="RAK90349.1"/>
    <property type="molecule type" value="Genomic_DNA"/>
</dbReference>